<keyword evidence="3" id="KW-1185">Reference proteome</keyword>
<accession>A0A430ALX0</accession>
<proteinExistence type="predicted"/>
<dbReference type="InterPro" id="IPR011990">
    <property type="entry name" value="TPR-like_helical_dom_sf"/>
</dbReference>
<dbReference type="Gene3D" id="1.25.40.10">
    <property type="entry name" value="Tetratricopeptide repeat domain"/>
    <property type="match status" value="1"/>
</dbReference>
<dbReference type="PANTHER" id="PTHR37038:SF14">
    <property type="entry name" value="TRANSCRIPTIONAL ACTIVATOR"/>
    <property type="match status" value="1"/>
</dbReference>
<dbReference type="RefSeq" id="WP_126810124.1">
    <property type="nucleotide sequence ID" value="NZ_NGKA01000032.1"/>
</dbReference>
<dbReference type="InterPro" id="IPR053163">
    <property type="entry name" value="HTH-type_regulator_Rgg"/>
</dbReference>
<evidence type="ECO:0000313" key="2">
    <source>
        <dbReference type="EMBL" id="RSU08887.1"/>
    </source>
</evidence>
<dbReference type="GO" id="GO:0003677">
    <property type="term" value="F:DNA binding"/>
    <property type="evidence" value="ECO:0007669"/>
    <property type="project" value="InterPro"/>
</dbReference>
<dbReference type="OrthoDB" id="1150409at2"/>
<dbReference type="PANTHER" id="PTHR37038">
    <property type="entry name" value="TRANSCRIPTIONAL REGULATOR-RELATED"/>
    <property type="match status" value="1"/>
</dbReference>
<dbReference type="AlphaFoldDB" id="A0A430ALX0"/>
<feature type="domain" description="HTH cro/C1-type" evidence="1">
    <location>
        <begin position="8"/>
        <end position="61"/>
    </location>
</feature>
<dbReference type="InterPro" id="IPR010982">
    <property type="entry name" value="Lambda_DNA-bd_dom_sf"/>
</dbReference>
<sequence length="282" mass="33429">MRSFGSIIKKIRLEKSMSKERLSEGICSFERLTNIEDGTEVPDLFLMKQLCDRLFMTVDEVLYLYESQKTDTKKWLAMMNYFFKTMQYEKLKEICDEIEKTQSQLTGLERQLFLYYQGQVHIHLSKEFEAALECFRQALSQSYQKNSSAPTDMELIILNGLGYIYYALGDLEKSDYFFDKSLHLFFTSRRINFRPEVIRIFYVTALVNIERQKYREAADMVNLGISWCRKKMSLYLLHELLYLKGMILEDVGKLDEAVYFVELAERINEIETNDKLLDFNVN</sequence>
<evidence type="ECO:0000259" key="1">
    <source>
        <dbReference type="PROSITE" id="PS50943"/>
    </source>
</evidence>
<reference evidence="2 3" key="1">
    <citation type="submission" date="2017-05" db="EMBL/GenBank/DDBJ databases">
        <title>Vagococcus spp. assemblies.</title>
        <authorList>
            <person name="Gulvik C.A."/>
        </authorList>
    </citation>
    <scope>NUCLEOTIDE SEQUENCE [LARGE SCALE GENOMIC DNA]</scope>
    <source>
        <strain evidence="2 3">CCUG 51432</strain>
    </source>
</reference>
<comment type="caution">
    <text evidence="2">The sequence shown here is derived from an EMBL/GenBank/DDBJ whole genome shotgun (WGS) entry which is preliminary data.</text>
</comment>
<dbReference type="InterPro" id="IPR001387">
    <property type="entry name" value="Cro/C1-type_HTH"/>
</dbReference>
<dbReference type="SUPFAM" id="SSF48452">
    <property type="entry name" value="TPR-like"/>
    <property type="match status" value="1"/>
</dbReference>
<gene>
    <name evidence="2" type="ORF">CBF29_12920</name>
</gene>
<name>A0A430ALX0_9ENTE</name>
<organism evidence="2 3">
    <name type="scientific">Vagococcus elongatus</name>
    <dbReference type="NCBI Taxonomy" id="180344"/>
    <lineage>
        <taxon>Bacteria</taxon>
        <taxon>Bacillati</taxon>
        <taxon>Bacillota</taxon>
        <taxon>Bacilli</taxon>
        <taxon>Lactobacillales</taxon>
        <taxon>Enterococcaceae</taxon>
        <taxon>Vagococcus</taxon>
    </lineage>
</organism>
<dbReference type="EMBL" id="NGKA01000032">
    <property type="protein sequence ID" value="RSU08887.1"/>
    <property type="molecule type" value="Genomic_DNA"/>
</dbReference>
<evidence type="ECO:0000313" key="3">
    <source>
        <dbReference type="Proteomes" id="UP000287605"/>
    </source>
</evidence>
<dbReference type="SUPFAM" id="SSF47413">
    <property type="entry name" value="lambda repressor-like DNA-binding domains"/>
    <property type="match status" value="1"/>
</dbReference>
<dbReference type="Proteomes" id="UP000287605">
    <property type="component" value="Unassembled WGS sequence"/>
</dbReference>
<protein>
    <recommendedName>
        <fullName evidence="1">HTH cro/C1-type domain-containing protein</fullName>
    </recommendedName>
</protein>
<dbReference type="PROSITE" id="PS50943">
    <property type="entry name" value="HTH_CROC1"/>
    <property type="match status" value="1"/>
</dbReference>